<evidence type="ECO:0000256" key="1">
    <source>
        <dbReference type="SAM" id="MobiDB-lite"/>
    </source>
</evidence>
<reference evidence="2" key="2">
    <citation type="submission" date="2020-11" db="EMBL/GenBank/DDBJ databases">
        <authorList>
            <consortium name="DOE Joint Genome Institute"/>
            <person name="Kuo A."/>
            <person name="Miyauchi S."/>
            <person name="Kiss E."/>
            <person name="Drula E."/>
            <person name="Kohler A."/>
            <person name="Sanchez-Garcia M."/>
            <person name="Andreopoulos B."/>
            <person name="Barry K.W."/>
            <person name="Bonito G."/>
            <person name="Buee M."/>
            <person name="Carver A."/>
            <person name="Chen C."/>
            <person name="Cichocki N."/>
            <person name="Clum A."/>
            <person name="Culley D."/>
            <person name="Crous P.W."/>
            <person name="Fauchery L."/>
            <person name="Girlanda M."/>
            <person name="Hayes R."/>
            <person name="Keri Z."/>
            <person name="Labutti K."/>
            <person name="Lipzen A."/>
            <person name="Lombard V."/>
            <person name="Magnuson J."/>
            <person name="Maillard F."/>
            <person name="Morin E."/>
            <person name="Murat C."/>
            <person name="Nolan M."/>
            <person name="Ohm R."/>
            <person name="Pangilinan J."/>
            <person name="Pereira M."/>
            <person name="Perotto S."/>
            <person name="Peter M."/>
            <person name="Riley R."/>
            <person name="Sitrit Y."/>
            <person name="Stielow B."/>
            <person name="Szollosi G."/>
            <person name="Zifcakova L."/>
            <person name="Stursova M."/>
            <person name="Spatafora J.W."/>
            <person name="Tedersoo L."/>
            <person name="Vaario L.-M."/>
            <person name="Yamada A."/>
            <person name="Yan M."/>
            <person name="Wang P."/>
            <person name="Xu J."/>
            <person name="Bruns T."/>
            <person name="Baldrian P."/>
            <person name="Vilgalys R."/>
            <person name="Henrissat B."/>
            <person name="Grigoriev I.V."/>
            <person name="Hibbett D."/>
            <person name="Nagy L.G."/>
            <person name="Martin F.M."/>
        </authorList>
    </citation>
    <scope>NUCLEOTIDE SEQUENCE</scope>
    <source>
        <strain evidence="2">UH-Tt-Lm1</strain>
    </source>
</reference>
<organism evidence="2 3">
    <name type="scientific">Thelephora terrestris</name>
    <dbReference type="NCBI Taxonomy" id="56493"/>
    <lineage>
        <taxon>Eukaryota</taxon>
        <taxon>Fungi</taxon>
        <taxon>Dikarya</taxon>
        <taxon>Basidiomycota</taxon>
        <taxon>Agaricomycotina</taxon>
        <taxon>Agaricomycetes</taxon>
        <taxon>Thelephorales</taxon>
        <taxon>Thelephoraceae</taxon>
        <taxon>Thelephora</taxon>
    </lineage>
</organism>
<proteinExistence type="predicted"/>
<dbReference type="Proteomes" id="UP000736335">
    <property type="component" value="Unassembled WGS sequence"/>
</dbReference>
<accession>A0A9P6H4X2</accession>
<dbReference type="OrthoDB" id="2686689at2759"/>
<feature type="compositionally biased region" description="Low complexity" evidence="1">
    <location>
        <begin position="128"/>
        <end position="141"/>
    </location>
</feature>
<sequence length="272" mass="30137">MRQISHRLKLAKGNGFGTNREETRLVGEQWGRLRGRSAVPITSSSATGMDQVSNLRVCYRILEDRTITALQTQAGDSQRLRSLRDDAIVFMVAVNDRKDMFPAEELELITLNIKAMVESLDRAEDQSIDLPSSPPHSISHLNYSGTPGRPRIEIDAEVLSNVLSIEPKTTLATVLGCSARTIRRRQQDIELQTGMPLVPQRSVLSENELDTIVTTSQSGVSENLWIESAAPQAAFLVLDRYTDENTTSLVPTHFGITMASTVCHRLSYDSKA</sequence>
<reference evidence="2" key="1">
    <citation type="journal article" date="2020" name="Nat. Commun.">
        <title>Large-scale genome sequencing of mycorrhizal fungi provides insights into the early evolution of symbiotic traits.</title>
        <authorList>
            <person name="Miyauchi S."/>
            <person name="Kiss E."/>
            <person name="Kuo A."/>
            <person name="Drula E."/>
            <person name="Kohler A."/>
            <person name="Sanchez-Garcia M."/>
            <person name="Morin E."/>
            <person name="Andreopoulos B."/>
            <person name="Barry K.W."/>
            <person name="Bonito G."/>
            <person name="Buee M."/>
            <person name="Carver A."/>
            <person name="Chen C."/>
            <person name="Cichocki N."/>
            <person name="Clum A."/>
            <person name="Culley D."/>
            <person name="Crous P.W."/>
            <person name="Fauchery L."/>
            <person name="Girlanda M."/>
            <person name="Hayes R.D."/>
            <person name="Keri Z."/>
            <person name="LaButti K."/>
            <person name="Lipzen A."/>
            <person name="Lombard V."/>
            <person name="Magnuson J."/>
            <person name="Maillard F."/>
            <person name="Murat C."/>
            <person name="Nolan M."/>
            <person name="Ohm R.A."/>
            <person name="Pangilinan J."/>
            <person name="Pereira M.F."/>
            <person name="Perotto S."/>
            <person name="Peter M."/>
            <person name="Pfister S."/>
            <person name="Riley R."/>
            <person name="Sitrit Y."/>
            <person name="Stielow J.B."/>
            <person name="Szollosi G."/>
            <person name="Zifcakova L."/>
            <person name="Stursova M."/>
            <person name="Spatafora J.W."/>
            <person name="Tedersoo L."/>
            <person name="Vaario L.M."/>
            <person name="Yamada A."/>
            <person name="Yan M."/>
            <person name="Wang P."/>
            <person name="Xu J."/>
            <person name="Bruns T."/>
            <person name="Baldrian P."/>
            <person name="Vilgalys R."/>
            <person name="Dunand C."/>
            <person name="Henrissat B."/>
            <person name="Grigoriev I.V."/>
            <person name="Hibbett D."/>
            <person name="Nagy L.G."/>
            <person name="Martin F.M."/>
        </authorList>
    </citation>
    <scope>NUCLEOTIDE SEQUENCE</scope>
    <source>
        <strain evidence="2">UH-Tt-Lm1</strain>
    </source>
</reference>
<keyword evidence="3" id="KW-1185">Reference proteome</keyword>
<dbReference type="AlphaFoldDB" id="A0A9P6H4X2"/>
<protein>
    <submittedName>
        <fullName evidence="2">Uncharacterized protein</fullName>
    </submittedName>
</protein>
<evidence type="ECO:0000313" key="2">
    <source>
        <dbReference type="EMBL" id="KAF9779578.1"/>
    </source>
</evidence>
<comment type="caution">
    <text evidence="2">The sequence shown here is derived from an EMBL/GenBank/DDBJ whole genome shotgun (WGS) entry which is preliminary data.</text>
</comment>
<evidence type="ECO:0000313" key="3">
    <source>
        <dbReference type="Proteomes" id="UP000736335"/>
    </source>
</evidence>
<gene>
    <name evidence="2" type="ORF">BJ322DRAFT_1113378</name>
</gene>
<dbReference type="EMBL" id="WIUZ02000019">
    <property type="protein sequence ID" value="KAF9779578.1"/>
    <property type="molecule type" value="Genomic_DNA"/>
</dbReference>
<feature type="region of interest" description="Disordered" evidence="1">
    <location>
        <begin position="126"/>
        <end position="145"/>
    </location>
</feature>
<name>A0A9P6H4X2_9AGAM</name>